<proteinExistence type="predicted"/>
<dbReference type="Proteomes" id="UP000233325">
    <property type="component" value="Unassembled WGS sequence"/>
</dbReference>
<name>A0A2N2E3M8_9BACT</name>
<keyword evidence="1" id="KW-0472">Membrane</keyword>
<organism evidence="2 3">
    <name type="scientific">Candidatus Falkowbacteria bacterium HGW-Falkowbacteria-2</name>
    <dbReference type="NCBI Taxonomy" id="2013769"/>
    <lineage>
        <taxon>Bacteria</taxon>
        <taxon>Candidatus Falkowiibacteriota</taxon>
    </lineage>
</organism>
<feature type="transmembrane region" description="Helical" evidence="1">
    <location>
        <begin position="20"/>
        <end position="42"/>
    </location>
</feature>
<dbReference type="EMBL" id="PHAH01000002">
    <property type="protein sequence ID" value="PKM89324.1"/>
    <property type="molecule type" value="Genomic_DNA"/>
</dbReference>
<evidence type="ECO:0000313" key="2">
    <source>
        <dbReference type="EMBL" id="PKM89324.1"/>
    </source>
</evidence>
<comment type="caution">
    <text evidence="2">The sequence shown here is derived from an EMBL/GenBank/DDBJ whole genome shotgun (WGS) entry which is preliminary data.</text>
</comment>
<gene>
    <name evidence="2" type="ORF">CVU83_00210</name>
</gene>
<dbReference type="AlphaFoldDB" id="A0A2N2E3M8"/>
<keyword evidence="1" id="KW-1133">Transmembrane helix</keyword>
<evidence type="ECO:0000256" key="1">
    <source>
        <dbReference type="SAM" id="Phobius"/>
    </source>
</evidence>
<accession>A0A2N2E3M8</accession>
<reference evidence="2 3" key="1">
    <citation type="journal article" date="2017" name="ISME J.">
        <title>Potential for microbial H2 and metal transformations associated with novel bacteria and archaea in deep terrestrial subsurface sediments.</title>
        <authorList>
            <person name="Hernsdorf A.W."/>
            <person name="Amano Y."/>
            <person name="Miyakawa K."/>
            <person name="Ise K."/>
            <person name="Suzuki Y."/>
            <person name="Anantharaman K."/>
            <person name="Probst A."/>
            <person name="Burstein D."/>
            <person name="Thomas B.C."/>
            <person name="Banfield J.F."/>
        </authorList>
    </citation>
    <scope>NUCLEOTIDE SEQUENCE [LARGE SCALE GENOMIC DNA]</scope>
    <source>
        <strain evidence="2">HGW-Falkowbacteria-2</strain>
    </source>
</reference>
<protein>
    <submittedName>
        <fullName evidence="2">Uncharacterized protein</fullName>
    </submittedName>
</protein>
<keyword evidence="1" id="KW-0812">Transmembrane</keyword>
<sequence>MPVKKGSKRKTVWWNRRVPIKYLFPFIGIIFLLSAFSIYNLYLVISLRQDISEEVQIVRAVDISEVNSEPLIPLNNAEDAGGRMSSFGDNFSGLGYINEQETDLFWDENITAFTFPPVYELTKKNDCSEAFCGISLDATDQDSICLPMGCLSKTENNRILFNSKELILPPALSKEIISDITLASFGADWLIGLVTGPTEAERGWIYRFDGLAYTPLITDASEHQILPRFERGGGKIAFGGDASDYIALYAGYDGKAFRFRNGAIEDISNFFGLRVTDRGFRAQILKAGAGREAVYYICSVSEGKPKFIKIWSQDEANSGGALDFSPFLFKGDFQPEQMLCAISDVNEKRLAIVSRRGGAYEMHEFIDKGFDNSRARQVTSVNVNLQKNETVKSAVFADLGLLQAGNYESYLSNGGEFEAIRPYLWHTFEKEGSELYYRLFLEPQADASYSPWLDHVNRLDYILKD</sequence>
<evidence type="ECO:0000313" key="3">
    <source>
        <dbReference type="Proteomes" id="UP000233325"/>
    </source>
</evidence>